<reference evidence="1 2" key="1">
    <citation type="journal article" date="2019" name="Commun. Biol.">
        <title>The bagworm genome reveals a unique fibroin gene that provides high tensile strength.</title>
        <authorList>
            <person name="Kono N."/>
            <person name="Nakamura H."/>
            <person name="Ohtoshi R."/>
            <person name="Tomita M."/>
            <person name="Numata K."/>
            <person name="Arakawa K."/>
        </authorList>
    </citation>
    <scope>NUCLEOTIDE SEQUENCE [LARGE SCALE GENOMIC DNA]</scope>
</reference>
<protein>
    <submittedName>
        <fullName evidence="1">Uncharacterized protein</fullName>
    </submittedName>
</protein>
<evidence type="ECO:0000313" key="1">
    <source>
        <dbReference type="EMBL" id="GBP75103.1"/>
    </source>
</evidence>
<gene>
    <name evidence="1" type="ORF">EVAR_49275_1</name>
</gene>
<dbReference type="EMBL" id="BGZK01001235">
    <property type="protein sequence ID" value="GBP75103.1"/>
    <property type="molecule type" value="Genomic_DNA"/>
</dbReference>
<comment type="caution">
    <text evidence="1">The sequence shown here is derived from an EMBL/GenBank/DDBJ whole genome shotgun (WGS) entry which is preliminary data.</text>
</comment>
<name>A0A4C1YIK4_EUMVA</name>
<dbReference type="Proteomes" id="UP000299102">
    <property type="component" value="Unassembled WGS sequence"/>
</dbReference>
<accession>A0A4C1YIK4</accession>
<dbReference type="AlphaFoldDB" id="A0A4C1YIK4"/>
<evidence type="ECO:0000313" key="2">
    <source>
        <dbReference type="Proteomes" id="UP000299102"/>
    </source>
</evidence>
<keyword evidence="2" id="KW-1185">Reference proteome</keyword>
<organism evidence="1 2">
    <name type="scientific">Eumeta variegata</name>
    <name type="common">Bagworm moth</name>
    <name type="synonym">Eumeta japonica</name>
    <dbReference type="NCBI Taxonomy" id="151549"/>
    <lineage>
        <taxon>Eukaryota</taxon>
        <taxon>Metazoa</taxon>
        <taxon>Ecdysozoa</taxon>
        <taxon>Arthropoda</taxon>
        <taxon>Hexapoda</taxon>
        <taxon>Insecta</taxon>
        <taxon>Pterygota</taxon>
        <taxon>Neoptera</taxon>
        <taxon>Endopterygota</taxon>
        <taxon>Lepidoptera</taxon>
        <taxon>Glossata</taxon>
        <taxon>Ditrysia</taxon>
        <taxon>Tineoidea</taxon>
        <taxon>Psychidae</taxon>
        <taxon>Oiketicinae</taxon>
        <taxon>Eumeta</taxon>
    </lineage>
</organism>
<proteinExistence type="predicted"/>
<sequence>MSVGKHRTARTQRAQQTPLAIQTTRTTSEVYGHKFDRSAHCGRNGKIIGKNDKMALAPGVISKEDNLKQCIEN</sequence>